<feature type="binding site" evidence="12">
    <location>
        <position position="153"/>
    </location>
    <ligand>
        <name>a divalent metal cation</name>
        <dbReference type="ChEBI" id="CHEBI:60240"/>
    </ligand>
</feature>
<keyword evidence="9 12" id="KW-0255">Endonuclease</keyword>
<dbReference type="Proteomes" id="UP001500984">
    <property type="component" value="Unassembled WGS sequence"/>
</dbReference>
<dbReference type="Pfam" id="PF01351">
    <property type="entry name" value="RNase_HII"/>
    <property type="match status" value="1"/>
</dbReference>
<dbReference type="Gene3D" id="3.30.420.10">
    <property type="entry name" value="Ribonuclease H-like superfamily/Ribonuclease H"/>
    <property type="match status" value="1"/>
</dbReference>
<keyword evidence="16" id="KW-1185">Reference proteome</keyword>
<feature type="binding site" evidence="12">
    <location>
        <position position="37"/>
    </location>
    <ligand>
        <name>a divalent metal cation</name>
        <dbReference type="ChEBI" id="CHEBI:60240"/>
    </ligand>
</feature>
<comment type="similarity">
    <text evidence="5 13">Belongs to the RNase HII family.</text>
</comment>
<feature type="binding site" evidence="12">
    <location>
        <position position="36"/>
    </location>
    <ligand>
        <name>a divalent metal cation</name>
        <dbReference type="ChEBI" id="CHEBI:60240"/>
    </ligand>
</feature>
<dbReference type="SUPFAM" id="SSF53098">
    <property type="entry name" value="Ribonuclease H-like"/>
    <property type="match status" value="1"/>
</dbReference>
<keyword evidence="10 12" id="KW-0378">Hydrolase</keyword>
<dbReference type="RefSeq" id="WP_344337841.1">
    <property type="nucleotide sequence ID" value="NZ_BAAAPZ010000017.1"/>
</dbReference>
<dbReference type="EC" id="3.1.26.4" evidence="13"/>
<protein>
    <recommendedName>
        <fullName evidence="13">Ribonuclease</fullName>
        <ecNumber evidence="13">3.1.26.4</ecNumber>
    </recommendedName>
</protein>
<evidence type="ECO:0000256" key="13">
    <source>
        <dbReference type="RuleBase" id="RU003515"/>
    </source>
</evidence>
<keyword evidence="11" id="KW-0464">Manganese</keyword>
<dbReference type="InterPro" id="IPR001352">
    <property type="entry name" value="RNase_HII/HIII"/>
</dbReference>
<evidence type="ECO:0000256" key="8">
    <source>
        <dbReference type="ARBA" id="ARBA00022723"/>
    </source>
</evidence>
<dbReference type="InterPro" id="IPR024567">
    <property type="entry name" value="RNase_HII/HIII_dom"/>
</dbReference>
<evidence type="ECO:0000256" key="3">
    <source>
        <dbReference type="ARBA" id="ARBA00004065"/>
    </source>
</evidence>
<keyword evidence="7 12" id="KW-0540">Nuclease</keyword>
<comment type="cofactor">
    <cofactor evidence="12">
        <name>Mn(2+)</name>
        <dbReference type="ChEBI" id="CHEBI:29035"/>
    </cofactor>
    <cofactor evidence="12">
        <name>Mg(2+)</name>
        <dbReference type="ChEBI" id="CHEBI:18420"/>
    </cofactor>
    <text evidence="12">Manganese or magnesium. Binds 1 divalent metal ion per monomer in the absence of substrate. May bind a second metal ion after substrate binding.</text>
</comment>
<name>A0ABN2X247_9MICO</name>
<dbReference type="InterPro" id="IPR012337">
    <property type="entry name" value="RNaseH-like_sf"/>
</dbReference>
<keyword evidence="8 12" id="KW-0479">Metal-binding</keyword>
<dbReference type="PANTHER" id="PTHR10954:SF18">
    <property type="entry name" value="RIBONUCLEASE HII"/>
    <property type="match status" value="1"/>
</dbReference>
<evidence type="ECO:0000256" key="9">
    <source>
        <dbReference type="ARBA" id="ARBA00022759"/>
    </source>
</evidence>
<organism evidence="15 16">
    <name type="scientific">Brevibacterium salitolerans</name>
    <dbReference type="NCBI Taxonomy" id="1403566"/>
    <lineage>
        <taxon>Bacteria</taxon>
        <taxon>Bacillati</taxon>
        <taxon>Actinomycetota</taxon>
        <taxon>Actinomycetes</taxon>
        <taxon>Micrococcales</taxon>
        <taxon>Brevibacteriaceae</taxon>
        <taxon>Brevibacterium</taxon>
    </lineage>
</organism>
<evidence type="ECO:0000256" key="7">
    <source>
        <dbReference type="ARBA" id="ARBA00022722"/>
    </source>
</evidence>
<dbReference type="PROSITE" id="PS51975">
    <property type="entry name" value="RNASE_H_2"/>
    <property type="match status" value="1"/>
</dbReference>
<accession>A0ABN2X247</accession>
<comment type="caution">
    <text evidence="15">The sequence shown here is derived from an EMBL/GenBank/DDBJ whole genome shotgun (WGS) entry which is preliminary data.</text>
</comment>
<evidence type="ECO:0000256" key="11">
    <source>
        <dbReference type="ARBA" id="ARBA00023211"/>
    </source>
</evidence>
<comment type="subcellular location">
    <subcellularLocation>
        <location evidence="4">Cytoplasm</location>
    </subcellularLocation>
</comment>
<feature type="domain" description="RNase H type-2" evidence="14">
    <location>
        <begin position="30"/>
        <end position="254"/>
    </location>
</feature>
<evidence type="ECO:0000313" key="15">
    <source>
        <dbReference type="EMBL" id="GAA2103515.1"/>
    </source>
</evidence>
<dbReference type="PANTHER" id="PTHR10954">
    <property type="entry name" value="RIBONUCLEASE H2 SUBUNIT A"/>
    <property type="match status" value="1"/>
</dbReference>
<evidence type="ECO:0000256" key="1">
    <source>
        <dbReference type="ARBA" id="ARBA00000077"/>
    </source>
</evidence>
<evidence type="ECO:0000259" key="14">
    <source>
        <dbReference type="PROSITE" id="PS51975"/>
    </source>
</evidence>
<comment type="function">
    <text evidence="3 13">Endonuclease that specifically degrades the RNA of RNA-DNA hybrids.</text>
</comment>
<evidence type="ECO:0000256" key="6">
    <source>
        <dbReference type="ARBA" id="ARBA00022490"/>
    </source>
</evidence>
<comment type="cofactor">
    <cofactor evidence="2">
        <name>Mg(2+)</name>
        <dbReference type="ChEBI" id="CHEBI:18420"/>
    </cofactor>
</comment>
<proteinExistence type="inferred from homology"/>
<evidence type="ECO:0000256" key="5">
    <source>
        <dbReference type="ARBA" id="ARBA00007383"/>
    </source>
</evidence>
<dbReference type="EMBL" id="BAAAPZ010000017">
    <property type="protein sequence ID" value="GAA2103515.1"/>
    <property type="molecule type" value="Genomic_DNA"/>
</dbReference>
<evidence type="ECO:0000256" key="12">
    <source>
        <dbReference type="PROSITE-ProRule" id="PRU01319"/>
    </source>
</evidence>
<gene>
    <name evidence="15" type="ORF">GCM10009823_27470</name>
</gene>
<reference evidence="15 16" key="1">
    <citation type="journal article" date="2019" name="Int. J. Syst. Evol. Microbiol.">
        <title>The Global Catalogue of Microorganisms (GCM) 10K type strain sequencing project: providing services to taxonomists for standard genome sequencing and annotation.</title>
        <authorList>
            <consortium name="The Broad Institute Genomics Platform"/>
            <consortium name="The Broad Institute Genome Sequencing Center for Infectious Disease"/>
            <person name="Wu L."/>
            <person name="Ma J."/>
        </authorList>
    </citation>
    <scope>NUCLEOTIDE SEQUENCE [LARGE SCALE GENOMIC DNA]</scope>
    <source>
        <strain evidence="15 16">JCM 15900</strain>
    </source>
</reference>
<dbReference type="NCBIfam" id="NF000595">
    <property type="entry name" value="PRK00015.1-3"/>
    <property type="match status" value="1"/>
</dbReference>
<sequence>MAKPGAAAIRSAAGIRTLETEAECAAEGVRALVGMDEVGRGSLAGPVGVGAVRYAVGSALSGRDEGIRVPPEELLAAEVAGIPAGLRDSKQVSPGRRGPLAEAVALWRPQHAVAYASAAEIDRVGITMALNLAGRRALAALAVHGPADLVLLDGSHDWLSAPLTLDAAAVFAEAADVEVPPVRTFVKGDGRIATIAGASILAKTDRDARMRDLDAEFPGYGWAGNAGYGSQQHREAIRALGVTPHHRTSWNLGV</sequence>
<keyword evidence="6" id="KW-0963">Cytoplasm</keyword>
<evidence type="ECO:0000256" key="4">
    <source>
        <dbReference type="ARBA" id="ARBA00004496"/>
    </source>
</evidence>
<evidence type="ECO:0000256" key="2">
    <source>
        <dbReference type="ARBA" id="ARBA00001946"/>
    </source>
</evidence>
<evidence type="ECO:0000313" key="16">
    <source>
        <dbReference type="Proteomes" id="UP001500984"/>
    </source>
</evidence>
<dbReference type="InterPro" id="IPR022898">
    <property type="entry name" value="RNase_HII"/>
</dbReference>
<comment type="catalytic activity">
    <reaction evidence="1 12 13">
        <text>Endonucleolytic cleavage to 5'-phosphomonoester.</text>
        <dbReference type="EC" id="3.1.26.4"/>
    </reaction>
</comment>
<dbReference type="InterPro" id="IPR036397">
    <property type="entry name" value="RNaseH_sf"/>
</dbReference>
<evidence type="ECO:0000256" key="10">
    <source>
        <dbReference type="ARBA" id="ARBA00022801"/>
    </source>
</evidence>
<dbReference type="CDD" id="cd07182">
    <property type="entry name" value="RNase_HII_bacteria_HII_like"/>
    <property type="match status" value="1"/>
</dbReference>